<feature type="non-terminal residue" evidence="2">
    <location>
        <position position="1"/>
    </location>
</feature>
<protein>
    <submittedName>
        <fullName evidence="2">Uncharacterized protein</fullName>
    </submittedName>
</protein>
<feature type="compositionally biased region" description="Polar residues" evidence="1">
    <location>
        <begin position="1"/>
        <end position="25"/>
    </location>
</feature>
<sequence>MGNCNASSVNSESTEIQVRSSQHPSLKTLPMRTNMKFGWRPDMPDHRDLRVTFDKVDAPSHIKKREKEIIDLRPQNGGFPIFDQ</sequence>
<gene>
    <name evidence="2" type="ORF">SPIL2461_LOCUS13902</name>
</gene>
<evidence type="ECO:0000313" key="2">
    <source>
        <dbReference type="EMBL" id="CAE7528630.1"/>
    </source>
</evidence>
<keyword evidence="3" id="KW-1185">Reference proteome</keyword>
<proteinExistence type="predicted"/>
<accession>A0A812TDX5</accession>
<evidence type="ECO:0000256" key="1">
    <source>
        <dbReference type="SAM" id="MobiDB-lite"/>
    </source>
</evidence>
<feature type="region of interest" description="Disordered" evidence="1">
    <location>
        <begin position="1"/>
        <end position="28"/>
    </location>
</feature>
<dbReference type="AlphaFoldDB" id="A0A812TDX5"/>
<name>A0A812TDX5_SYMPI</name>
<dbReference type="Proteomes" id="UP000649617">
    <property type="component" value="Unassembled WGS sequence"/>
</dbReference>
<organism evidence="2 3">
    <name type="scientific">Symbiodinium pilosum</name>
    <name type="common">Dinoflagellate</name>
    <dbReference type="NCBI Taxonomy" id="2952"/>
    <lineage>
        <taxon>Eukaryota</taxon>
        <taxon>Sar</taxon>
        <taxon>Alveolata</taxon>
        <taxon>Dinophyceae</taxon>
        <taxon>Suessiales</taxon>
        <taxon>Symbiodiniaceae</taxon>
        <taxon>Symbiodinium</taxon>
    </lineage>
</organism>
<dbReference type="EMBL" id="CAJNIZ010031183">
    <property type="protein sequence ID" value="CAE7528630.1"/>
    <property type="molecule type" value="Genomic_DNA"/>
</dbReference>
<comment type="caution">
    <text evidence="2">The sequence shown here is derived from an EMBL/GenBank/DDBJ whole genome shotgun (WGS) entry which is preliminary data.</text>
</comment>
<reference evidence="2" key="1">
    <citation type="submission" date="2021-02" db="EMBL/GenBank/DDBJ databases">
        <authorList>
            <person name="Dougan E. K."/>
            <person name="Rhodes N."/>
            <person name="Thang M."/>
            <person name="Chan C."/>
        </authorList>
    </citation>
    <scope>NUCLEOTIDE SEQUENCE</scope>
</reference>
<dbReference type="OrthoDB" id="640249at2759"/>
<evidence type="ECO:0000313" key="3">
    <source>
        <dbReference type="Proteomes" id="UP000649617"/>
    </source>
</evidence>